<dbReference type="STRING" id="113226.A0A139GVY9"/>
<accession>A0A139GVY9</accession>
<dbReference type="Proteomes" id="UP000073492">
    <property type="component" value="Unassembled WGS sequence"/>
</dbReference>
<dbReference type="InterPro" id="IPR051089">
    <property type="entry name" value="prtT"/>
</dbReference>
<keyword evidence="9" id="KW-1185">Reference proteome</keyword>
<gene>
    <name evidence="8" type="ORF">AC579_7275</name>
</gene>
<dbReference type="Gene3D" id="4.10.240.10">
    <property type="entry name" value="Zn(2)-C6 fungal-type DNA-binding domain"/>
    <property type="match status" value="1"/>
</dbReference>
<comment type="subcellular location">
    <subcellularLocation>
        <location evidence="1">Nucleus</location>
    </subcellularLocation>
</comment>
<protein>
    <recommendedName>
        <fullName evidence="7">Zn(2)-C6 fungal-type domain-containing protein</fullName>
    </recommendedName>
</protein>
<evidence type="ECO:0000313" key="8">
    <source>
        <dbReference type="EMBL" id="KXS94346.1"/>
    </source>
</evidence>
<dbReference type="CDD" id="cd12148">
    <property type="entry name" value="fungal_TF_MHR"/>
    <property type="match status" value="1"/>
</dbReference>
<evidence type="ECO:0000256" key="2">
    <source>
        <dbReference type="ARBA" id="ARBA00023015"/>
    </source>
</evidence>
<evidence type="ECO:0000259" key="7">
    <source>
        <dbReference type="PROSITE" id="PS00463"/>
    </source>
</evidence>
<dbReference type="SUPFAM" id="SSF57701">
    <property type="entry name" value="Zn2/Cys6 DNA-binding domain"/>
    <property type="match status" value="1"/>
</dbReference>
<dbReference type="GO" id="GO:0000976">
    <property type="term" value="F:transcription cis-regulatory region binding"/>
    <property type="evidence" value="ECO:0007669"/>
    <property type="project" value="TreeGrafter"/>
</dbReference>
<sequence length="678" mass="76540">MRKQVYRDGRFGHLRPFPAQGRHREESDAAADGESGTVSNNLLRSLTSFAHSAQPTFVQTMENDSTPRVAVRSCTTCSKAKAKCVRRVGENVCERCARLKKECHSKEPILKRKKPIKTTRAAQLEKLESKIEHLVHALSSTSQVARANNEYGQPSPPISQVSTSQSFATDKGLSRQNEVLSAMCHEEPIHGSTETADGSRKFTSTATLAPNNEARTNAVTLNEAEVLLDRFRRLMSPGLPYVVLPEGANAQELYKVKPVLLRAITTVAMFHDLPRQQILVRELIRDVSERIMINGEKSIDLLQAIMVFVAWFHAHVFWCQQVTNLLHLAIALTIDMGIDRQPQLCGDFKTQTTKAVHGSNLATRMPTLEEHRVLVGLFYLSSMLSSSFKKIDAMPFTRHMRDCLAGLESAREYDSDIFLVQMVRIQHVVETIHTTDCPTVPAKIYTKAYQADLERLRRTDPCNKDNLFLLMQYLTAEILIWELSLIELQEDRSKSLSSVLDDLYRCVAAIKAFLDVYFAIPSSAYYLLPFSVFGQFAHAFIVLTKLASLEVEGWDLKVLSEQLSFCEVIEESAVRFEESTKSAPDGIRVNNESFGKWTQRIRWMKQVYESKFNEQHPDISVGAPDSARQSRQPDDVVQPTPPDDVLNTDFFNYLDENFWDSFAGEFDLGFTANSLAVV</sequence>
<keyword evidence="4" id="KW-0804">Transcription</keyword>
<dbReference type="EMBL" id="LFZO01000988">
    <property type="protein sequence ID" value="KXS94346.1"/>
    <property type="molecule type" value="Genomic_DNA"/>
</dbReference>
<evidence type="ECO:0000256" key="5">
    <source>
        <dbReference type="ARBA" id="ARBA00023242"/>
    </source>
</evidence>
<proteinExistence type="predicted"/>
<dbReference type="GO" id="GO:0005634">
    <property type="term" value="C:nucleus"/>
    <property type="evidence" value="ECO:0007669"/>
    <property type="project" value="UniProtKB-SubCell"/>
</dbReference>
<feature type="region of interest" description="Disordered" evidence="6">
    <location>
        <begin position="1"/>
        <end position="37"/>
    </location>
</feature>
<dbReference type="OrthoDB" id="5226580at2759"/>
<dbReference type="CDD" id="cd00067">
    <property type="entry name" value="GAL4"/>
    <property type="match status" value="1"/>
</dbReference>
<organism evidence="8 9">
    <name type="scientific">Pseudocercospora musae</name>
    <dbReference type="NCBI Taxonomy" id="113226"/>
    <lineage>
        <taxon>Eukaryota</taxon>
        <taxon>Fungi</taxon>
        <taxon>Dikarya</taxon>
        <taxon>Ascomycota</taxon>
        <taxon>Pezizomycotina</taxon>
        <taxon>Dothideomycetes</taxon>
        <taxon>Dothideomycetidae</taxon>
        <taxon>Mycosphaerellales</taxon>
        <taxon>Mycosphaerellaceae</taxon>
        <taxon>Pseudocercospora</taxon>
    </lineage>
</organism>
<keyword evidence="5" id="KW-0539">Nucleus</keyword>
<keyword evidence="2" id="KW-0805">Transcription regulation</keyword>
<dbReference type="AlphaFoldDB" id="A0A139GVY9"/>
<evidence type="ECO:0000256" key="6">
    <source>
        <dbReference type="SAM" id="MobiDB-lite"/>
    </source>
</evidence>
<reference evidence="8 9" key="1">
    <citation type="submission" date="2015-07" db="EMBL/GenBank/DDBJ databases">
        <title>Comparative genomics of the Sigatoka disease complex on banana suggests a link between parallel evolutionary changes in Pseudocercospora fijiensis and Pseudocercospora eumusae and increased virulence on the banana host.</title>
        <authorList>
            <person name="Chang T.-C."/>
            <person name="Salvucci A."/>
            <person name="Crous P.W."/>
            <person name="Stergiopoulos I."/>
        </authorList>
    </citation>
    <scope>NUCLEOTIDE SEQUENCE [LARGE SCALE GENOMIC DNA]</scope>
    <source>
        <strain evidence="8 9">CBS 116634</strain>
    </source>
</reference>
<feature type="compositionally biased region" description="Basic and acidic residues" evidence="6">
    <location>
        <begin position="1"/>
        <end position="11"/>
    </location>
</feature>
<dbReference type="InterPro" id="IPR001138">
    <property type="entry name" value="Zn2Cys6_DnaBD"/>
</dbReference>
<feature type="region of interest" description="Disordered" evidence="6">
    <location>
        <begin position="619"/>
        <end position="642"/>
    </location>
</feature>
<feature type="domain" description="Zn(2)-C6 fungal-type" evidence="7">
    <location>
        <begin position="73"/>
        <end position="103"/>
    </location>
</feature>
<evidence type="ECO:0000256" key="4">
    <source>
        <dbReference type="ARBA" id="ARBA00023163"/>
    </source>
</evidence>
<dbReference type="PROSITE" id="PS00463">
    <property type="entry name" value="ZN2_CY6_FUNGAL_1"/>
    <property type="match status" value="1"/>
</dbReference>
<dbReference type="GO" id="GO:0000981">
    <property type="term" value="F:DNA-binding transcription factor activity, RNA polymerase II-specific"/>
    <property type="evidence" value="ECO:0007669"/>
    <property type="project" value="InterPro"/>
</dbReference>
<dbReference type="InterPro" id="IPR036864">
    <property type="entry name" value="Zn2-C6_fun-type_DNA-bd_sf"/>
</dbReference>
<comment type="caution">
    <text evidence="8">The sequence shown here is derived from an EMBL/GenBank/DDBJ whole genome shotgun (WGS) entry which is preliminary data.</text>
</comment>
<dbReference type="PANTHER" id="PTHR31845">
    <property type="entry name" value="FINGER DOMAIN PROTEIN, PUTATIVE-RELATED"/>
    <property type="match status" value="1"/>
</dbReference>
<evidence type="ECO:0000256" key="1">
    <source>
        <dbReference type="ARBA" id="ARBA00004123"/>
    </source>
</evidence>
<evidence type="ECO:0000256" key="3">
    <source>
        <dbReference type="ARBA" id="ARBA00023125"/>
    </source>
</evidence>
<evidence type="ECO:0000313" key="9">
    <source>
        <dbReference type="Proteomes" id="UP000073492"/>
    </source>
</evidence>
<keyword evidence="3" id="KW-0238">DNA-binding</keyword>
<dbReference type="PANTHER" id="PTHR31845:SF10">
    <property type="entry name" value="ZN(II)2CYS6 TRANSCRIPTION FACTOR (EUROFUNG)"/>
    <property type="match status" value="1"/>
</dbReference>
<name>A0A139GVY9_9PEZI</name>
<dbReference type="GO" id="GO:0008270">
    <property type="term" value="F:zinc ion binding"/>
    <property type="evidence" value="ECO:0007669"/>
    <property type="project" value="InterPro"/>
</dbReference>